<dbReference type="OrthoDB" id="5877861at2759"/>
<gene>
    <name evidence="3" type="ORF">CBOVIS_LOCUS12457</name>
</gene>
<proteinExistence type="predicted"/>
<evidence type="ECO:0000256" key="1">
    <source>
        <dbReference type="SAM" id="MobiDB-lite"/>
    </source>
</evidence>
<feature type="compositionally biased region" description="Low complexity" evidence="1">
    <location>
        <begin position="633"/>
        <end position="653"/>
    </location>
</feature>
<feature type="compositionally biased region" description="Low complexity" evidence="1">
    <location>
        <begin position="1139"/>
        <end position="1151"/>
    </location>
</feature>
<dbReference type="InterPro" id="IPR042312">
    <property type="entry name" value="F26C11.3-like"/>
</dbReference>
<evidence type="ECO:0000256" key="2">
    <source>
        <dbReference type="SAM" id="SignalP"/>
    </source>
</evidence>
<feature type="compositionally biased region" description="Polar residues" evidence="1">
    <location>
        <begin position="1215"/>
        <end position="1225"/>
    </location>
</feature>
<dbReference type="GO" id="GO:0007017">
    <property type="term" value="P:microtubule-based process"/>
    <property type="evidence" value="ECO:0007669"/>
    <property type="project" value="InterPro"/>
</dbReference>
<feature type="compositionally biased region" description="Low complexity" evidence="1">
    <location>
        <begin position="764"/>
        <end position="791"/>
    </location>
</feature>
<feature type="compositionally biased region" description="Basic and acidic residues" evidence="1">
    <location>
        <begin position="478"/>
        <end position="503"/>
    </location>
</feature>
<feature type="compositionally biased region" description="Polar residues" evidence="1">
    <location>
        <begin position="454"/>
        <end position="477"/>
    </location>
</feature>
<dbReference type="SUPFAM" id="SSF54648">
    <property type="entry name" value="DLC"/>
    <property type="match status" value="1"/>
</dbReference>
<feature type="compositionally biased region" description="Low complexity" evidence="1">
    <location>
        <begin position="439"/>
        <end position="453"/>
    </location>
</feature>
<feature type="compositionally biased region" description="Low complexity" evidence="1">
    <location>
        <begin position="703"/>
        <end position="723"/>
    </location>
</feature>
<dbReference type="GO" id="GO:0030286">
    <property type="term" value="C:dynein complex"/>
    <property type="evidence" value="ECO:0007669"/>
    <property type="project" value="InterPro"/>
</dbReference>
<dbReference type="InterPro" id="IPR037177">
    <property type="entry name" value="DLC_sf"/>
</dbReference>
<organism evidence="3 4">
    <name type="scientific">Caenorhabditis bovis</name>
    <dbReference type="NCBI Taxonomy" id="2654633"/>
    <lineage>
        <taxon>Eukaryota</taxon>
        <taxon>Metazoa</taxon>
        <taxon>Ecdysozoa</taxon>
        <taxon>Nematoda</taxon>
        <taxon>Chromadorea</taxon>
        <taxon>Rhabditida</taxon>
        <taxon>Rhabditina</taxon>
        <taxon>Rhabditomorpha</taxon>
        <taxon>Rhabditoidea</taxon>
        <taxon>Rhabditidae</taxon>
        <taxon>Peloderinae</taxon>
        <taxon>Caenorhabditis</taxon>
    </lineage>
</organism>
<feature type="compositionally biased region" description="Low complexity" evidence="1">
    <location>
        <begin position="504"/>
        <end position="541"/>
    </location>
</feature>
<dbReference type="SMART" id="SM01375">
    <property type="entry name" value="Dynein_light"/>
    <property type="match status" value="1"/>
</dbReference>
<accession>A0A8S1FAW0</accession>
<feature type="compositionally biased region" description="Low complexity" evidence="1">
    <location>
        <begin position="597"/>
        <end position="624"/>
    </location>
</feature>
<feature type="region of interest" description="Disordered" evidence="1">
    <location>
        <begin position="372"/>
        <end position="793"/>
    </location>
</feature>
<feature type="compositionally biased region" description="Low complexity" evidence="1">
    <location>
        <begin position="384"/>
        <end position="402"/>
    </location>
</feature>
<dbReference type="InterPro" id="IPR001372">
    <property type="entry name" value="Dynein_light_chain_typ-1/2"/>
</dbReference>
<feature type="compositionally biased region" description="Polar residues" evidence="1">
    <location>
        <begin position="542"/>
        <end position="558"/>
    </location>
</feature>
<feature type="region of interest" description="Disordered" evidence="1">
    <location>
        <begin position="1132"/>
        <end position="1151"/>
    </location>
</feature>
<feature type="region of interest" description="Disordered" evidence="1">
    <location>
        <begin position="1272"/>
        <end position="1298"/>
    </location>
</feature>
<evidence type="ECO:0000313" key="4">
    <source>
        <dbReference type="Proteomes" id="UP000494206"/>
    </source>
</evidence>
<feature type="region of interest" description="Disordered" evidence="1">
    <location>
        <begin position="1412"/>
        <end position="1478"/>
    </location>
</feature>
<comment type="caution">
    <text evidence="3">The sequence shown here is derived from an EMBL/GenBank/DDBJ whole genome shotgun (WGS) entry which is preliminary data.</text>
</comment>
<keyword evidence="2" id="KW-0732">Signal</keyword>
<dbReference type="Proteomes" id="UP000494206">
    <property type="component" value="Unassembled WGS sequence"/>
</dbReference>
<feature type="compositionally biased region" description="Polar residues" evidence="1">
    <location>
        <begin position="654"/>
        <end position="664"/>
    </location>
</feature>
<evidence type="ECO:0000313" key="3">
    <source>
        <dbReference type="EMBL" id="CAB3411017.1"/>
    </source>
</evidence>
<feature type="compositionally biased region" description="Basic and acidic residues" evidence="1">
    <location>
        <begin position="574"/>
        <end position="592"/>
    </location>
</feature>
<dbReference type="PANTHER" id="PTHR40289:SF1">
    <property type="entry name" value="SUSHI DOMAIN-CONTAINING PROTEIN"/>
    <property type="match status" value="1"/>
</dbReference>
<dbReference type="PANTHER" id="PTHR40289">
    <property type="entry name" value="PROTEIN CBG04714"/>
    <property type="match status" value="1"/>
</dbReference>
<feature type="compositionally biased region" description="Basic and acidic residues" evidence="1">
    <location>
        <begin position="676"/>
        <end position="690"/>
    </location>
</feature>
<feature type="signal peptide" evidence="2">
    <location>
        <begin position="1"/>
        <end position="21"/>
    </location>
</feature>
<feature type="compositionally biased region" description="Polar residues" evidence="1">
    <location>
        <begin position="745"/>
        <end position="763"/>
    </location>
</feature>
<feature type="chain" id="PRO_5035733787" evidence="2">
    <location>
        <begin position="22"/>
        <end position="1696"/>
    </location>
</feature>
<sequence>MRNQLVYILNVLPILLSQSDCDFLLAKSCCDAELVDFYETAHLYDYPFGLVRKFVLWKSAMVNACCQLVMLGLDCRFTRGHFYAALLNGACPGEVHNARLVVARPHLKTFGMKLFALLSIFPLVAGQQMDCLWLQDCCTNEALSYLKTNHADNILWFLIPILNQPVIIAELKNRNLCKTNIQATTTPCVSNARSTCGWLQKPFTHSSFQYYGECCTKRGIVYMDTLYSFYNWNLFNDKGQMTQIVTMMRTNGMCPKPITDVINDLECYWLADEIVHDDFECDSCSPPGCHAQIRRCYQKSENGLCPNILSKEECSWLDQSFNTTFGFVYSGECCSRAALNSVTSYPDWEIASTEDRVVMIKNAMMKGLCDEVTTPKPTTKKPTVKPTVTPTEEQTEKPTVTPIVKQTVKLTEKPTATPTEEQTVKPTVKLIVKPTVEQPSSTSKRTSSKPISTDFTATQVNTDKSSSTIPEISGATTKRSETNKPKTPAPEKDPPATTKRVEGSTDSTITSDPPSDGTTTNDTESTTSETTDSTSDASTVTIRPNTTKTFGTKKSTMTVKLIEGKSSTKPATEATERRTTSTDDRTTDDSNDVKIVPKTTPKATTGTPAARIGSSDSTVSTSESLANSTMDNGAPTTRETTTTDGGVNTKTITISRESNETVMTSRGDGGRMTTSDGEKSTTSDGKKSTEGGRSTPATRTRMESASASSSSSTSPTPKETPTPSDAPKETPTPVPKETPKETATSTSNETPKETLTPTNATKETSTPTPKATLTPTPKVTPTPTDAPTTTTQFFPESLTTKIYIPTGEIIISEVVKSLENCTAIVYQRLLNRTDNSTRIIRFTINTCTSSTSPPPTTTSTSEAPTTMYFPESMTTKIYIPTGEIIISEVIQAFDNCTTILHQKLLNRTTGTTRVISSEPDVRGCETTTKAPDEPTTTTMYFPESATTKIYERTGEIIISEVIKAFDNCTTVLYQKLWNRGNDTTRVIETTDQYGCMKTSTTRDPSTTTTMFFPESATTQIYKPTGEIIISEVIKAFDNCTTVLYQKLLNRATGTTRVITQSDPKGCMKMTTKKEEAATTTMYFPESATTKIYIPTGEIIVSEVVKAFENCTMVLYQKLWNRETDTTRVIETSTNDGCQTSTTAAPDDSATTTMYFPESATTKIYIPTGEIIVSEIIKAFENCTTVLYQKLWNRETGATRVISEADNDGCRKTEAPSASPTTTMDFPESATTKVYIPTGEIIVSEVIKAFENCTTVLYQKLWNRATGATRVISTSDPQGCKQTTTQRPDASTTTTMDWPQGTTRILPNGEIIVSEIIKAYENCTTVLFQKIWNRKTDETRVESVTDAEGCKKISTTPSPDGGIEWPDVGTTRTLPTGEIILSEVIKTFENCTTVLYQKIWNRETNETRVDVTADPEGCKHTSQKPTTVTTTSDPIPEFPNSGTTKTLPNDDDILSEASSTTATTTPTPPPIDFPTGGTTKTLPNGEILISEVVKGFENCTTVLYQLIMNMTTKETRTNVVTDPEGCLISENVVSYENCSTVLYQLILDPVTNKTETKTTTDPEGCKATTTTLKPAIANKTCSTLSIDLSYTLLPKPASLKKSYEPGDKCDEKILRTDMSLSMQSLAISTYKEALNVKKNYADVATEIRNVFDQKYGKYWQCIVGVNYAYDIWYENHSFIYYQVDNVLILLYKARKTE</sequence>
<feature type="compositionally biased region" description="Polar residues" evidence="1">
    <location>
        <begin position="414"/>
        <end position="425"/>
    </location>
</feature>
<dbReference type="Pfam" id="PF01221">
    <property type="entry name" value="Dynein_light"/>
    <property type="match status" value="1"/>
</dbReference>
<dbReference type="EMBL" id="CADEPM010000012">
    <property type="protein sequence ID" value="CAB3411017.1"/>
    <property type="molecule type" value="Genomic_DNA"/>
</dbReference>
<dbReference type="Gene3D" id="3.30.740.10">
    <property type="entry name" value="Protein Inhibitor Of Neuronal Nitric Oxide Synthase"/>
    <property type="match status" value="1"/>
</dbReference>
<name>A0A8S1FAW0_9PELO</name>
<reference evidence="3 4" key="1">
    <citation type="submission" date="2020-04" db="EMBL/GenBank/DDBJ databases">
        <authorList>
            <person name="Laetsch R D."/>
            <person name="Stevens L."/>
            <person name="Kumar S."/>
            <person name="Blaxter L. M."/>
        </authorList>
    </citation>
    <scope>NUCLEOTIDE SEQUENCE [LARGE SCALE GENOMIC DNA]</scope>
</reference>
<feature type="region of interest" description="Disordered" evidence="1">
    <location>
        <begin position="1206"/>
        <end position="1225"/>
    </location>
</feature>
<protein>
    <submittedName>
        <fullName evidence="3">Uncharacterized protein</fullName>
    </submittedName>
</protein>
<keyword evidence="4" id="KW-1185">Reference proteome</keyword>